<dbReference type="AlphaFoldDB" id="A0A1H4E5Y8"/>
<evidence type="ECO:0000313" key="3">
    <source>
        <dbReference type="Proteomes" id="UP000199397"/>
    </source>
</evidence>
<name>A0A1H4E5Y8_9GAMM</name>
<dbReference type="RefSeq" id="WP_093069067.1">
    <property type="nucleotide sequence ID" value="NZ_FNQP01000014.1"/>
</dbReference>
<dbReference type="Gene3D" id="1.20.5.340">
    <property type="match status" value="1"/>
</dbReference>
<sequence>MNTKAPDLTLQTQLDAIEQRMERLLSLIEKLATENADLKKQEKTLAQECQALRNRHDKASSQLEALIQRLKTQPTATGA</sequence>
<organism evidence="2 3">
    <name type="scientific">Thiothrix caldifontis</name>
    <dbReference type="NCBI Taxonomy" id="525918"/>
    <lineage>
        <taxon>Bacteria</taxon>
        <taxon>Pseudomonadati</taxon>
        <taxon>Pseudomonadota</taxon>
        <taxon>Gammaproteobacteria</taxon>
        <taxon>Thiotrichales</taxon>
        <taxon>Thiotrichaceae</taxon>
        <taxon>Thiothrix</taxon>
    </lineage>
</organism>
<dbReference type="STRING" id="525918.SAMN05660964_02477"/>
<reference evidence="2 3" key="1">
    <citation type="submission" date="2016-10" db="EMBL/GenBank/DDBJ databases">
        <authorList>
            <person name="de Groot N.N."/>
        </authorList>
    </citation>
    <scope>NUCLEOTIDE SEQUENCE [LARGE SCALE GENOMIC DNA]</scope>
    <source>
        <strain evidence="2 3">DSM 21228</strain>
    </source>
</reference>
<proteinExistence type="predicted"/>
<keyword evidence="3" id="KW-1185">Reference proteome</keyword>
<protein>
    <submittedName>
        <fullName evidence="2">TIGR02449 family protein</fullName>
    </submittedName>
</protein>
<evidence type="ECO:0000313" key="2">
    <source>
        <dbReference type="EMBL" id="SEA80465.1"/>
    </source>
</evidence>
<keyword evidence="1" id="KW-0175">Coiled coil</keyword>
<gene>
    <name evidence="2" type="ORF">SAMN05660964_02477</name>
</gene>
<dbReference type="EMBL" id="FNQP01000014">
    <property type="protein sequence ID" value="SEA80465.1"/>
    <property type="molecule type" value="Genomic_DNA"/>
</dbReference>
<feature type="coiled-coil region" evidence="1">
    <location>
        <begin position="14"/>
        <end position="69"/>
    </location>
</feature>
<evidence type="ECO:0000256" key="1">
    <source>
        <dbReference type="SAM" id="Coils"/>
    </source>
</evidence>
<dbReference type="Proteomes" id="UP000199397">
    <property type="component" value="Unassembled WGS sequence"/>
</dbReference>
<dbReference type="OrthoDB" id="9876483at2"/>
<accession>A0A1H4E5Y8</accession>